<dbReference type="CDD" id="cd06093">
    <property type="entry name" value="PX_domain"/>
    <property type="match status" value="1"/>
</dbReference>
<dbReference type="Proteomes" id="UP001146120">
    <property type="component" value="Unassembled WGS sequence"/>
</dbReference>
<dbReference type="SUPFAM" id="SSF64268">
    <property type="entry name" value="PX domain"/>
    <property type="match status" value="1"/>
</dbReference>
<dbReference type="Pfam" id="PF00787">
    <property type="entry name" value="PX"/>
    <property type="match status" value="1"/>
</dbReference>
<evidence type="ECO:0000259" key="1">
    <source>
        <dbReference type="Pfam" id="PF00787"/>
    </source>
</evidence>
<gene>
    <name evidence="2" type="ORF">N0F65_001497</name>
</gene>
<dbReference type="InterPro" id="IPR036871">
    <property type="entry name" value="PX_dom_sf"/>
</dbReference>
<dbReference type="AlphaFoldDB" id="A0AAV2Z3F9"/>
<sequence length="209" mass="23916">MRVHADVGAEAEPPLAVQILGFKTEEKQEFSLRKTRFVYEVETCNLVTGEVYVARRRYREFKRLRDALLEECQTCAYCNHFVESLKHAPLPHRAPFVVNSNKYGAHQARKLTHFLRDLVRLVAMKVRHCKQNGHDVDRSVGLFLGVHSLEQAERSSELDRASAWLGPKTREERAELRPASLADFRFSSLSLAPSESDQDVYRSRGFSAA</sequence>
<organism evidence="2 3">
    <name type="scientific">Lagenidium giganteum</name>
    <dbReference type="NCBI Taxonomy" id="4803"/>
    <lineage>
        <taxon>Eukaryota</taxon>
        <taxon>Sar</taxon>
        <taxon>Stramenopiles</taxon>
        <taxon>Oomycota</taxon>
        <taxon>Peronosporomycetes</taxon>
        <taxon>Pythiales</taxon>
        <taxon>Pythiaceae</taxon>
    </lineage>
</organism>
<accession>A0AAV2Z3F9</accession>
<dbReference type="InterPro" id="IPR001683">
    <property type="entry name" value="PX_dom"/>
</dbReference>
<feature type="domain" description="PX" evidence="1">
    <location>
        <begin position="53"/>
        <end position="122"/>
    </location>
</feature>
<proteinExistence type="predicted"/>
<keyword evidence="3" id="KW-1185">Reference proteome</keyword>
<evidence type="ECO:0000313" key="2">
    <source>
        <dbReference type="EMBL" id="DBA00302.1"/>
    </source>
</evidence>
<reference evidence="2" key="2">
    <citation type="journal article" date="2023" name="Microbiol Resour">
        <title>Decontamination and Annotation of the Draft Genome Sequence of the Oomycete Lagenidium giganteum ARSEF 373.</title>
        <authorList>
            <person name="Morgan W.R."/>
            <person name="Tartar A."/>
        </authorList>
    </citation>
    <scope>NUCLEOTIDE SEQUENCE</scope>
    <source>
        <strain evidence="2">ARSEF 373</strain>
    </source>
</reference>
<comment type="caution">
    <text evidence="2">The sequence shown here is derived from an EMBL/GenBank/DDBJ whole genome shotgun (WGS) entry which is preliminary data.</text>
</comment>
<evidence type="ECO:0000313" key="3">
    <source>
        <dbReference type="Proteomes" id="UP001146120"/>
    </source>
</evidence>
<dbReference type="Gene3D" id="3.30.1520.10">
    <property type="entry name" value="Phox-like domain"/>
    <property type="match status" value="1"/>
</dbReference>
<dbReference type="GO" id="GO:0035091">
    <property type="term" value="F:phosphatidylinositol binding"/>
    <property type="evidence" value="ECO:0007669"/>
    <property type="project" value="InterPro"/>
</dbReference>
<name>A0AAV2Z3F9_9STRA</name>
<reference evidence="2" key="1">
    <citation type="submission" date="2022-11" db="EMBL/GenBank/DDBJ databases">
        <authorList>
            <person name="Morgan W.R."/>
            <person name="Tartar A."/>
        </authorList>
    </citation>
    <scope>NUCLEOTIDE SEQUENCE</scope>
    <source>
        <strain evidence="2">ARSEF 373</strain>
    </source>
</reference>
<dbReference type="EMBL" id="DAKRPA010000066">
    <property type="protein sequence ID" value="DBA00302.1"/>
    <property type="molecule type" value="Genomic_DNA"/>
</dbReference>
<protein>
    <recommendedName>
        <fullName evidence="1">PX domain-containing protein</fullName>
    </recommendedName>
</protein>